<feature type="transmembrane region" description="Helical" evidence="6">
    <location>
        <begin position="203"/>
        <end position="227"/>
    </location>
</feature>
<dbReference type="Pfam" id="PF00892">
    <property type="entry name" value="EamA"/>
    <property type="match status" value="2"/>
</dbReference>
<sequence>MNKGVVFIIAAAVLWGTTGTAQFFAPEGASPMTVGAFRLLVGGTGLLLFAVSSGCFKGGAPWNKFYVLIGALAVAAYQVTFFTGVKLTGVAVGTIVAIGSAPVSAGLLGYFILHEKIMMRWYISSALAILGCTLLALSGGEDIQISIPGIICAFGAGFSYALYALLTKMLMRDHNGTAAVGLIFFFGAVLLSPVLLVSEASWIMSWQGAAVAVHLGLITTTVSYFFFAKGLRTVSVSSTATLSLAEPLTATILGIFIVGERINFMVGIGIICLFMGIAILIMKSRA</sequence>
<evidence type="ECO:0000256" key="6">
    <source>
        <dbReference type="SAM" id="Phobius"/>
    </source>
</evidence>
<dbReference type="OrthoDB" id="9787117at2"/>
<reference evidence="8 9" key="1">
    <citation type="submission" date="2019-01" db="EMBL/GenBank/DDBJ databases">
        <title>Geovibrio thiophilus DSM 11263, complete genome.</title>
        <authorList>
            <person name="Spring S."/>
            <person name="Bunk B."/>
            <person name="Sproer C."/>
        </authorList>
    </citation>
    <scope>NUCLEOTIDE SEQUENCE [LARGE SCALE GENOMIC DNA]</scope>
    <source>
        <strain evidence="8 9">DSM 11263</strain>
    </source>
</reference>
<feature type="domain" description="EamA" evidence="7">
    <location>
        <begin position="148"/>
        <end position="281"/>
    </location>
</feature>
<evidence type="ECO:0000256" key="1">
    <source>
        <dbReference type="ARBA" id="ARBA00004141"/>
    </source>
</evidence>
<dbReference type="InterPro" id="IPR000620">
    <property type="entry name" value="EamA_dom"/>
</dbReference>
<evidence type="ECO:0000313" key="9">
    <source>
        <dbReference type="Proteomes" id="UP000287502"/>
    </source>
</evidence>
<dbReference type="AlphaFoldDB" id="A0A410JZE5"/>
<evidence type="ECO:0000259" key="7">
    <source>
        <dbReference type="Pfam" id="PF00892"/>
    </source>
</evidence>
<keyword evidence="3 6" id="KW-0812">Transmembrane</keyword>
<feature type="transmembrane region" description="Helical" evidence="6">
    <location>
        <begin position="145"/>
        <end position="166"/>
    </location>
</feature>
<proteinExistence type="inferred from homology"/>
<dbReference type="InterPro" id="IPR037185">
    <property type="entry name" value="EmrE-like"/>
</dbReference>
<feature type="domain" description="EamA" evidence="7">
    <location>
        <begin position="3"/>
        <end position="136"/>
    </location>
</feature>
<feature type="transmembrane region" description="Helical" evidence="6">
    <location>
        <begin position="120"/>
        <end position="139"/>
    </location>
</feature>
<name>A0A410JZE5_9BACT</name>
<gene>
    <name evidence="8" type="ORF">EP073_08870</name>
</gene>
<dbReference type="KEGG" id="gtl:EP073_08870"/>
<dbReference type="RefSeq" id="WP_128466795.1">
    <property type="nucleotide sequence ID" value="NZ_CP035108.1"/>
</dbReference>
<feature type="transmembrane region" description="Helical" evidence="6">
    <location>
        <begin position="264"/>
        <end position="282"/>
    </location>
</feature>
<comment type="similarity">
    <text evidence="2">Belongs to the EamA transporter family.</text>
</comment>
<dbReference type="Proteomes" id="UP000287502">
    <property type="component" value="Chromosome"/>
</dbReference>
<dbReference type="PANTHER" id="PTHR32322:SF2">
    <property type="entry name" value="EAMA DOMAIN-CONTAINING PROTEIN"/>
    <property type="match status" value="1"/>
</dbReference>
<evidence type="ECO:0000256" key="2">
    <source>
        <dbReference type="ARBA" id="ARBA00007362"/>
    </source>
</evidence>
<feature type="transmembrane region" description="Helical" evidence="6">
    <location>
        <begin position="65"/>
        <end position="85"/>
    </location>
</feature>
<evidence type="ECO:0000313" key="8">
    <source>
        <dbReference type="EMBL" id="QAR33509.1"/>
    </source>
</evidence>
<organism evidence="8 9">
    <name type="scientific">Geovibrio thiophilus</name>
    <dbReference type="NCBI Taxonomy" id="139438"/>
    <lineage>
        <taxon>Bacteria</taxon>
        <taxon>Pseudomonadati</taxon>
        <taxon>Deferribacterota</taxon>
        <taxon>Deferribacteres</taxon>
        <taxon>Deferribacterales</taxon>
        <taxon>Geovibrionaceae</taxon>
        <taxon>Geovibrio</taxon>
    </lineage>
</organism>
<dbReference type="GO" id="GO:0016020">
    <property type="term" value="C:membrane"/>
    <property type="evidence" value="ECO:0007669"/>
    <property type="project" value="UniProtKB-SubCell"/>
</dbReference>
<feature type="transmembrane region" description="Helical" evidence="6">
    <location>
        <begin position="178"/>
        <end position="197"/>
    </location>
</feature>
<dbReference type="PANTHER" id="PTHR32322">
    <property type="entry name" value="INNER MEMBRANE TRANSPORTER"/>
    <property type="match status" value="1"/>
</dbReference>
<comment type="subcellular location">
    <subcellularLocation>
        <location evidence="1">Membrane</location>
        <topology evidence="1">Multi-pass membrane protein</topology>
    </subcellularLocation>
</comment>
<evidence type="ECO:0000256" key="3">
    <source>
        <dbReference type="ARBA" id="ARBA00022692"/>
    </source>
</evidence>
<keyword evidence="4 6" id="KW-1133">Transmembrane helix</keyword>
<evidence type="ECO:0000256" key="4">
    <source>
        <dbReference type="ARBA" id="ARBA00022989"/>
    </source>
</evidence>
<feature type="transmembrane region" description="Helical" evidence="6">
    <location>
        <begin position="91"/>
        <end position="113"/>
    </location>
</feature>
<accession>A0A410JZE5</accession>
<dbReference type="InterPro" id="IPR050638">
    <property type="entry name" value="AA-Vitamin_Transporters"/>
</dbReference>
<feature type="transmembrane region" description="Helical" evidence="6">
    <location>
        <begin position="36"/>
        <end position="56"/>
    </location>
</feature>
<keyword evidence="9" id="KW-1185">Reference proteome</keyword>
<keyword evidence="5 6" id="KW-0472">Membrane</keyword>
<dbReference type="SUPFAM" id="SSF103481">
    <property type="entry name" value="Multidrug resistance efflux transporter EmrE"/>
    <property type="match status" value="2"/>
</dbReference>
<protein>
    <submittedName>
        <fullName evidence="8">EamA family transporter</fullName>
    </submittedName>
</protein>
<evidence type="ECO:0000256" key="5">
    <source>
        <dbReference type="ARBA" id="ARBA00023136"/>
    </source>
</evidence>
<dbReference type="EMBL" id="CP035108">
    <property type="protein sequence ID" value="QAR33509.1"/>
    <property type="molecule type" value="Genomic_DNA"/>
</dbReference>
<feature type="transmembrane region" description="Helical" evidence="6">
    <location>
        <begin position="239"/>
        <end position="258"/>
    </location>
</feature>